<gene>
    <name evidence="1" type="ORF">PYX00_001612</name>
</gene>
<evidence type="ECO:0000313" key="1">
    <source>
        <dbReference type="EMBL" id="KAL0280272.1"/>
    </source>
</evidence>
<dbReference type="AlphaFoldDB" id="A0AAW2ID17"/>
<protein>
    <submittedName>
        <fullName evidence="1">Uncharacterized protein</fullName>
    </submittedName>
</protein>
<accession>A0AAW2ID17</accession>
<proteinExistence type="predicted"/>
<sequence>MRPPTVRPAKPDLLQALMGRVPLNLITGWFVHAKPRGDIDAVIDLGTIGESLSRKLGGVGLPNPDCAQTCTPHRQYLIFSSQPEEP</sequence>
<reference evidence="1" key="1">
    <citation type="journal article" date="2024" name="Gigascience">
        <title>Chromosome-level genome of the poultry shaft louse Menopon gallinae provides insight into the host-switching and adaptive evolution of parasitic lice.</title>
        <authorList>
            <person name="Xu Y."/>
            <person name="Ma L."/>
            <person name="Liu S."/>
            <person name="Liang Y."/>
            <person name="Liu Q."/>
            <person name="He Z."/>
            <person name="Tian L."/>
            <person name="Duan Y."/>
            <person name="Cai W."/>
            <person name="Li H."/>
            <person name="Song F."/>
        </authorList>
    </citation>
    <scope>NUCLEOTIDE SEQUENCE</scope>
    <source>
        <strain evidence="1">Cailab_2023a</strain>
    </source>
</reference>
<name>A0AAW2ID17_9NEOP</name>
<comment type="caution">
    <text evidence="1">The sequence shown here is derived from an EMBL/GenBank/DDBJ whole genome shotgun (WGS) entry which is preliminary data.</text>
</comment>
<organism evidence="1">
    <name type="scientific">Menopon gallinae</name>
    <name type="common">poultry shaft louse</name>
    <dbReference type="NCBI Taxonomy" id="328185"/>
    <lineage>
        <taxon>Eukaryota</taxon>
        <taxon>Metazoa</taxon>
        <taxon>Ecdysozoa</taxon>
        <taxon>Arthropoda</taxon>
        <taxon>Hexapoda</taxon>
        <taxon>Insecta</taxon>
        <taxon>Pterygota</taxon>
        <taxon>Neoptera</taxon>
        <taxon>Paraneoptera</taxon>
        <taxon>Psocodea</taxon>
        <taxon>Troctomorpha</taxon>
        <taxon>Phthiraptera</taxon>
        <taxon>Amblycera</taxon>
        <taxon>Menoponidae</taxon>
        <taxon>Menopon</taxon>
    </lineage>
</organism>
<dbReference type="EMBL" id="JARGDH010000001">
    <property type="protein sequence ID" value="KAL0280272.1"/>
    <property type="molecule type" value="Genomic_DNA"/>
</dbReference>